<dbReference type="CDD" id="cd17039">
    <property type="entry name" value="Ubl_ubiquitin_like"/>
    <property type="match status" value="1"/>
</dbReference>
<dbReference type="EMBL" id="KK100554">
    <property type="protein sequence ID" value="KIZ05123.1"/>
    <property type="molecule type" value="Genomic_DNA"/>
</dbReference>
<dbReference type="Pfam" id="PF00240">
    <property type="entry name" value="ubiquitin"/>
    <property type="match status" value="1"/>
</dbReference>
<dbReference type="GeneID" id="25735712"/>
<protein>
    <recommendedName>
        <fullName evidence="1">Ubiquitin-like domain-containing protein</fullName>
    </recommendedName>
</protein>
<dbReference type="Gene3D" id="3.10.20.90">
    <property type="entry name" value="Phosphatidylinositol 3-kinase Catalytic Subunit, Chain A, domain 1"/>
    <property type="match status" value="1"/>
</dbReference>
<gene>
    <name evidence="2" type="ORF">MNEG_2834</name>
</gene>
<organism evidence="2 3">
    <name type="scientific">Monoraphidium neglectum</name>
    <dbReference type="NCBI Taxonomy" id="145388"/>
    <lineage>
        <taxon>Eukaryota</taxon>
        <taxon>Viridiplantae</taxon>
        <taxon>Chlorophyta</taxon>
        <taxon>core chlorophytes</taxon>
        <taxon>Chlorophyceae</taxon>
        <taxon>CS clade</taxon>
        <taxon>Sphaeropleales</taxon>
        <taxon>Selenastraceae</taxon>
        <taxon>Monoraphidium</taxon>
    </lineage>
</organism>
<dbReference type="RefSeq" id="XP_013904142.1">
    <property type="nucleotide sequence ID" value="XM_014048688.1"/>
</dbReference>
<name>A0A0D2K3X0_9CHLO</name>
<dbReference type="PROSITE" id="PS50053">
    <property type="entry name" value="UBIQUITIN_2"/>
    <property type="match status" value="1"/>
</dbReference>
<evidence type="ECO:0000313" key="3">
    <source>
        <dbReference type="Proteomes" id="UP000054498"/>
    </source>
</evidence>
<feature type="domain" description="Ubiquitin-like" evidence="1">
    <location>
        <begin position="121"/>
        <end position="170"/>
    </location>
</feature>
<proteinExistence type="predicted"/>
<dbReference type="InterPro" id="IPR029071">
    <property type="entry name" value="Ubiquitin-like_domsf"/>
</dbReference>
<reference evidence="2 3" key="1">
    <citation type="journal article" date="2013" name="BMC Genomics">
        <title>Reconstruction of the lipid metabolism for the microalga Monoraphidium neglectum from its genome sequence reveals characteristics suitable for biofuel production.</title>
        <authorList>
            <person name="Bogen C."/>
            <person name="Al-Dilaimi A."/>
            <person name="Albersmeier A."/>
            <person name="Wichmann J."/>
            <person name="Grundmann M."/>
            <person name="Rupp O."/>
            <person name="Lauersen K.J."/>
            <person name="Blifernez-Klassen O."/>
            <person name="Kalinowski J."/>
            <person name="Goesmann A."/>
            <person name="Mussgnug J.H."/>
            <person name="Kruse O."/>
        </authorList>
    </citation>
    <scope>NUCLEOTIDE SEQUENCE [LARGE SCALE GENOMIC DNA]</scope>
    <source>
        <strain evidence="2 3">SAG 48.87</strain>
    </source>
</reference>
<keyword evidence="3" id="KW-1185">Reference proteome</keyword>
<dbReference type="SUPFAM" id="SSF54236">
    <property type="entry name" value="Ubiquitin-like"/>
    <property type="match status" value="1"/>
</dbReference>
<dbReference type="InterPro" id="IPR000626">
    <property type="entry name" value="Ubiquitin-like_dom"/>
</dbReference>
<evidence type="ECO:0000313" key="2">
    <source>
        <dbReference type="EMBL" id="KIZ05123.1"/>
    </source>
</evidence>
<dbReference type="OrthoDB" id="1047367at2759"/>
<dbReference type="KEGG" id="mng:MNEG_2834"/>
<evidence type="ECO:0000259" key="1">
    <source>
        <dbReference type="PROSITE" id="PS50053"/>
    </source>
</evidence>
<accession>A0A0D2K3X0</accession>
<sequence>MLSPPTTWSAEELAGLDAASEFGSGPATAYEIKFSQYNPTPGTGRTGFLPVPPNNYPFYKGDSRYTPVVQPDGGQLSGYVTPGNRLEGQPTITLTVVSELHDPSEYGSTRGPDGRHSGGPFQIAVSPKMRVEELRRIIRDAGGVLPALQRLSYAGKHLDDAQRTLEQYGIAYWHAKFPHWPLRIRKH</sequence>
<dbReference type="Proteomes" id="UP000054498">
    <property type="component" value="Unassembled WGS sequence"/>
</dbReference>
<dbReference type="AlphaFoldDB" id="A0A0D2K3X0"/>